<dbReference type="InterPro" id="IPR018215">
    <property type="entry name" value="ClpP_Ser_AS"/>
</dbReference>
<keyword evidence="6" id="KW-0963">Cytoplasm</keyword>
<dbReference type="CDD" id="cd07017">
    <property type="entry name" value="S14_ClpP_2"/>
    <property type="match status" value="1"/>
</dbReference>
<dbReference type="PRINTS" id="PR00127">
    <property type="entry name" value="CLPPROTEASEP"/>
</dbReference>
<dbReference type="GO" id="GO:0009368">
    <property type="term" value="C:endopeptidase Clp complex"/>
    <property type="evidence" value="ECO:0007669"/>
    <property type="project" value="TreeGrafter"/>
</dbReference>
<comment type="subunit">
    <text evidence="6">Fourteen ClpP subunits assemble into 2 heptameric rings which stack back to back to give a disk-like structure with a central cavity, resembling the structure of eukaryotic proteasomes.</text>
</comment>
<dbReference type="InterPro" id="IPR033135">
    <property type="entry name" value="ClpP_His_AS"/>
</dbReference>
<dbReference type="GO" id="GO:0006515">
    <property type="term" value="P:protein quality control for misfolded or incompletely synthesized proteins"/>
    <property type="evidence" value="ECO:0007669"/>
    <property type="project" value="TreeGrafter"/>
</dbReference>
<evidence type="ECO:0000256" key="11">
    <source>
        <dbReference type="RuleBase" id="RU003567"/>
    </source>
</evidence>
<dbReference type="HAMAP" id="MF_00444">
    <property type="entry name" value="ClpP"/>
    <property type="match status" value="1"/>
</dbReference>
<dbReference type="PROSITE" id="PS00381">
    <property type="entry name" value="CLP_PROTEASE_SER"/>
    <property type="match status" value="1"/>
</dbReference>
<dbReference type="Gene3D" id="3.90.226.10">
    <property type="entry name" value="2-enoyl-CoA Hydratase, Chain A, domain 1"/>
    <property type="match status" value="1"/>
</dbReference>
<name>A0A1I7N447_9BACT</name>
<evidence type="ECO:0000256" key="2">
    <source>
        <dbReference type="ARBA" id="ARBA00022670"/>
    </source>
</evidence>
<dbReference type="InterPro" id="IPR023562">
    <property type="entry name" value="ClpP/TepA"/>
</dbReference>
<organism evidence="12 13">
    <name type="scientific">Thermoflavifilum thermophilum</name>
    <dbReference type="NCBI Taxonomy" id="1393122"/>
    <lineage>
        <taxon>Bacteria</taxon>
        <taxon>Pseudomonadati</taxon>
        <taxon>Bacteroidota</taxon>
        <taxon>Chitinophagia</taxon>
        <taxon>Chitinophagales</taxon>
        <taxon>Chitinophagaceae</taxon>
        <taxon>Thermoflavifilum</taxon>
    </lineage>
</organism>
<dbReference type="GO" id="GO:0004176">
    <property type="term" value="F:ATP-dependent peptidase activity"/>
    <property type="evidence" value="ECO:0007669"/>
    <property type="project" value="InterPro"/>
</dbReference>
<evidence type="ECO:0000313" key="13">
    <source>
        <dbReference type="Proteomes" id="UP000199537"/>
    </source>
</evidence>
<dbReference type="GO" id="GO:0051117">
    <property type="term" value="F:ATPase binding"/>
    <property type="evidence" value="ECO:0007669"/>
    <property type="project" value="TreeGrafter"/>
</dbReference>
<dbReference type="Proteomes" id="UP000199537">
    <property type="component" value="Unassembled WGS sequence"/>
</dbReference>
<reference evidence="13" key="1">
    <citation type="submission" date="2016-10" db="EMBL/GenBank/DDBJ databases">
        <authorList>
            <person name="Varghese N."/>
            <person name="Submissions S."/>
        </authorList>
    </citation>
    <scope>NUCLEOTIDE SEQUENCE [LARGE SCALE GENOMIC DNA]</scope>
    <source>
        <strain evidence="13">DSM 14807</strain>
    </source>
</reference>
<dbReference type="AlphaFoldDB" id="A0A1I7N447"/>
<dbReference type="EC" id="3.4.21.92" evidence="6 9"/>
<evidence type="ECO:0000256" key="1">
    <source>
        <dbReference type="ARBA" id="ARBA00007039"/>
    </source>
</evidence>
<comment type="similarity">
    <text evidence="1 6 11">Belongs to the peptidase S14 family.</text>
</comment>
<comment type="subcellular location">
    <subcellularLocation>
        <location evidence="6">Cytoplasm</location>
    </subcellularLocation>
</comment>
<dbReference type="PANTHER" id="PTHR10381">
    <property type="entry name" value="ATP-DEPENDENT CLP PROTEASE PROTEOLYTIC SUBUNIT"/>
    <property type="match status" value="1"/>
</dbReference>
<comment type="function">
    <text evidence="6 10">Cleaves peptides in various proteins in a process that requires ATP hydrolysis. Has a chymotrypsin-like activity. Plays a major role in the degradation of misfolded proteins.</text>
</comment>
<comment type="catalytic activity">
    <reaction evidence="5 6 8">
        <text>Hydrolysis of proteins to small peptides in the presence of ATP and magnesium. alpha-casein is the usual test substrate. In the absence of ATP, only oligopeptides shorter than five residues are hydrolyzed (such as succinyl-Leu-Tyr-|-NHMec, and Leu-Tyr-Leu-|-Tyr-Trp, in which cleavage of the -Tyr-|-Leu- and -Tyr-|-Trp bonds also occurs).</text>
        <dbReference type="EC" id="3.4.21.92"/>
    </reaction>
</comment>
<dbReference type="PROSITE" id="PS00382">
    <property type="entry name" value="CLP_PROTEASE_HIS"/>
    <property type="match status" value="1"/>
</dbReference>
<dbReference type="GO" id="GO:0005737">
    <property type="term" value="C:cytoplasm"/>
    <property type="evidence" value="ECO:0007669"/>
    <property type="project" value="UniProtKB-SubCell"/>
</dbReference>
<evidence type="ECO:0000256" key="5">
    <source>
        <dbReference type="ARBA" id="ARBA00034021"/>
    </source>
</evidence>
<keyword evidence="3 6" id="KW-0378">Hydrolase</keyword>
<dbReference type="PANTHER" id="PTHR10381:SF11">
    <property type="entry name" value="ATP-DEPENDENT CLP PROTEASE PROTEOLYTIC SUBUNIT, MITOCHONDRIAL"/>
    <property type="match status" value="1"/>
</dbReference>
<evidence type="ECO:0000256" key="7">
    <source>
        <dbReference type="PROSITE-ProRule" id="PRU10085"/>
    </source>
</evidence>
<dbReference type="InterPro" id="IPR029045">
    <property type="entry name" value="ClpP/crotonase-like_dom_sf"/>
</dbReference>
<evidence type="ECO:0000313" key="12">
    <source>
        <dbReference type="EMBL" id="SFV29421.1"/>
    </source>
</evidence>
<proteinExistence type="inferred from homology"/>
<evidence type="ECO:0000256" key="4">
    <source>
        <dbReference type="ARBA" id="ARBA00022825"/>
    </source>
</evidence>
<feature type="active site" description="Nucleophile" evidence="6">
    <location>
        <position position="114"/>
    </location>
</feature>
<accession>A0A1I7N447</accession>
<keyword evidence="2 6" id="KW-0645">Protease</keyword>
<evidence type="ECO:0000256" key="6">
    <source>
        <dbReference type="HAMAP-Rule" id="MF_00444"/>
    </source>
</evidence>
<dbReference type="NCBIfam" id="NF009205">
    <property type="entry name" value="PRK12553.1"/>
    <property type="match status" value="1"/>
</dbReference>
<sequence>MANIHPSSYMQLLAFQQEPDTEAPPKLEELISSREFDKTFLEQRRVFLWGVVDDHSAREVVNRLLYLEAKAPGKEITLFINSPGGIVSSGMVIHDTMQLISSPVATVCMGLAASMGSIILSAGKKGRRFIFPHGEVMIHQPSIGGYQGTSADLEIQARQIRKTKELGARILAENCGQPIEKILKDFDRDYWMDAQEAVEYGIVDKVIEKL</sequence>
<gene>
    <name evidence="6" type="primary">clpP</name>
    <name evidence="12" type="ORF">SAMN05660895_0549</name>
</gene>
<evidence type="ECO:0000256" key="3">
    <source>
        <dbReference type="ARBA" id="ARBA00022801"/>
    </source>
</evidence>
<dbReference type="Pfam" id="PF00574">
    <property type="entry name" value="CLP_protease"/>
    <property type="match status" value="1"/>
</dbReference>
<dbReference type="SUPFAM" id="SSF52096">
    <property type="entry name" value="ClpP/crotonase"/>
    <property type="match status" value="1"/>
</dbReference>
<feature type="active site" evidence="6 8">
    <location>
        <position position="139"/>
    </location>
</feature>
<feature type="active site" evidence="7">
    <location>
        <position position="114"/>
    </location>
</feature>
<dbReference type="STRING" id="1393122.SAMN05660895_0549"/>
<keyword evidence="4 6" id="KW-0720">Serine protease</keyword>
<evidence type="ECO:0000256" key="9">
    <source>
        <dbReference type="RuleBase" id="RU000549"/>
    </source>
</evidence>
<evidence type="ECO:0000256" key="10">
    <source>
        <dbReference type="RuleBase" id="RU000550"/>
    </source>
</evidence>
<dbReference type="RefSeq" id="WP_222842559.1">
    <property type="nucleotide sequence ID" value="NZ_FPCJ01000001.1"/>
</dbReference>
<dbReference type="InterPro" id="IPR001907">
    <property type="entry name" value="ClpP"/>
</dbReference>
<evidence type="ECO:0000256" key="8">
    <source>
        <dbReference type="PROSITE-ProRule" id="PRU10086"/>
    </source>
</evidence>
<dbReference type="EMBL" id="FPCJ01000001">
    <property type="protein sequence ID" value="SFV29421.1"/>
    <property type="molecule type" value="Genomic_DNA"/>
</dbReference>
<keyword evidence="13" id="KW-1185">Reference proteome</keyword>
<dbReference type="GO" id="GO:0004252">
    <property type="term" value="F:serine-type endopeptidase activity"/>
    <property type="evidence" value="ECO:0007669"/>
    <property type="project" value="UniProtKB-UniRule"/>
</dbReference>
<protein>
    <recommendedName>
        <fullName evidence="6 11">ATP-dependent Clp protease proteolytic subunit</fullName>
        <ecNumber evidence="6 9">3.4.21.92</ecNumber>
    </recommendedName>
    <alternativeName>
        <fullName evidence="6">Endopeptidase Clp</fullName>
    </alternativeName>
</protein>